<protein>
    <submittedName>
        <fullName evidence="1">Uncharacterized protein</fullName>
    </submittedName>
</protein>
<proteinExistence type="predicted"/>
<gene>
    <name evidence="1" type="ORF">NCER_102269</name>
</gene>
<dbReference type="HOGENOM" id="CLU_2242978_0_0_1"/>
<accession>C4VBR1</accession>
<evidence type="ECO:0000313" key="2">
    <source>
        <dbReference type="Proteomes" id="UP000009082"/>
    </source>
</evidence>
<feature type="non-terminal residue" evidence="1">
    <location>
        <position position="1"/>
    </location>
</feature>
<reference evidence="2" key="1">
    <citation type="journal article" date="2009" name="PLoS Pathog.">
        <title>Genomic analyses of the microsporidian Nosema ceranae, an emergent pathogen of honey bees.</title>
        <authorList>
            <person name="Cornman R.S."/>
            <person name="Chen Y.P."/>
            <person name="Schatz M.C."/>
            <person name="Street C."/>
            <person name="Zhao Y."/>
            <person name="Desany B."/>
            <person name="Egholm M."/>
            <person name="Hutchison S."/>
            <person name="Pettis J.S."/>
            <person name="Lipkin W.I."/>
            <person name="Evans J.D."/>
        </authorList>
    </citation>
    <scope>NUCLEOTIDE SEQUENCE [LARGE SCALE GENOMIC DNA]</scope>
    <source>
        <strain evidence="2">BRL01</strain>
    </source>
</reference>
<dbReference type="InParanoid" id="C4VBR1"/>
<dbReference type="AlphaFoldDB" id="C4VBR1"/>
<sequence length="105" mass="12582">KDYYTNKDNYTNINFISNLNYSSDESLLTIKERFLQYSQEQYKNTQYKDLYKNTFFLNKPIDQYSKVKQDCDVSGNLNYTDKIPCIPIDPLFSEDEKLEDCKNKK</sequence>
<dbReference type="EMBL" id="ACOL01000761">
    <property type="protein sequence ID" value="EEQ81340.1"/>
    <property type="molecule type" value="Genomic_DNA"/>
</dbReference>
<dbReference type="Proteomes" id="UP000009082">
    <property type="component" value="Unassembled WGS sequence"/>
</dbReference>
<dbReference type="KEGG" id="nce:NCER_102269"/>
<dbReference type="VEuPathDB" id="MicrosporidiaDB:NCER_102269"/>
<name>C4VBR1_VAIC1</name>
<evidence type="ECO:0000313" key="1">
    <source>
        <dbReference type="EMBL" id="EEQ81340.1"/>
    </source>
</evidence>
<organism evidence="2">
    <name type="scientific">Vairimorpha ceranae (strain BRL01)</name>
    <name type="common">Microsporidian parasite</name>
    <name type="synonym">Nosema ceranae</name>
    <dbReference type="NCBI Taxonomy" id="578460"/>
    <lineage>
        <taxon>Eukaryota</taxon>
        <taxon>Fungi</taxon>
        <taxon>Fungi incertae sedis</taxon>
        <taxon>Microsporidia</taxon>
        <taxon>Nosematidae</taxon>
        <taxon>Vairimorpha</taxon>
    </lineage>
</organism>